<gene>
    <name evidence="2" type="ORF">HJC23_011878</name>
</gene>
<dbReference type="EMBL" id="JABMIG020000045">
    <property type="protein sequence ID" value="KAL3798574.1"/>
    <property type="molecule type" value="Genomic_DNA"/>
</dbReference>
<sequence length="487" mass="55538">MRSPIASYLFTSPINGNLNIEQARPQCNTTSYEKIWNTVSLLLKPTNYEVFDPNHRQHKIVSLAFFTMKSFILSTLAHFWISSPSFTSSFAPTSPWPLSPHTRPSHQTTAFATPASNQYSFPSIISFMFLLATTRDLHTVRWLDNFTKPVIVNNYWVEEEDAPNPGVEDSFREGDKRLGSKLLNYHGLSAINTTMYPSWDSFFTTLLEQPDTVLLIRTPSDVGQRAYSEFDIDIEPARLCSRILSVREQIARELVADLKVISTMGQQIFDSYWYNVKKREDSNPAKSSGGRGGIGWKDGSSPSGFDRPSLLYMNFDPLIDSDFAPSPLRKGNFDLLYNLITQKAVTELLRAGVFVGENDVQNEACLRYLDKFYRERVLTHFVGAQFYGKGDDFIEELMLAPPMIMFDDLDDEKGDFGEDSEEEESSRLQIEPLRIAEQILLKRDKLALEWLEICSAVPSEHMDIRKLQLSRMMGQQNDKAAVTDDFQ</sequence>
<keyword evidence="3" id="KW-1185">Reference proteome</keyword>
<evidence type="ECO:0000313" key="2">
    <source>
        <dbReference type="EMBL" id="KAL3798574.1"/>
    </source>
</evidence>
<dbReference type="AlphaFoldDB" id="A0ABD3QEW0"/>
<evidence type="ECO:0000256" key="1">
    <source>
        <dbReference type="SAM" id="MobiDB-lite"/>
    </source>
</evidence>
<name>A0ABD3QEW0_9STRA</name>
<protein>
    <submittedName>
        <fullName evidence="2">Uncharacterized protein</fullName>
    </submittedName>
</protein>
<comment type="caution">
    <text evidence="2">The sequence shown here is derived from an EMBL/GenBank/DDBJ whole genome shotgun (WGS) entry which is preliminary data.</text>
</comment>
<proteinExistence type="predicted"/>
<reference evidence="2 3" key="1">
    <citation type="journal article" date="2020" name="G3 (Bethesda)">
        <title>Improved Reference Genome for Cyclotella cryptica CCMP332, a Model for Cell Wall Morphogenesis, Salinity Adaptation, and Lipid Production in Diatoms (Bacillariophyta).</title>
        <authorList>
            <person name="Roberts W.R."/>
            <person name="Downey K.M."/>
            <person name="Ruck E.C."/>
            <person name="Traller J.C."/>
            <person name="Alverson A.J."/>
        </authorList>
    </citation>
    <scope>NUCLEOTIDE SEQUENCE [LARGE SCALE GENOMIC DNA]</scope>
    <source>
        <strain evidence="2 3">CCMP332</strain>
    </source>
</reference>
<organism evidence="2 3">
    <name type="scientific">Cyclotella cryptica</name>
    <dbReference type="NCBI Taxonomy" id="29204"/>
    <lineage>
        <taxon>Eukaryota</taxon>
        <taxon>Sar</taxon>
        <taxon>Stramenopiles</taxon>
        <taxon>Ochrophyta</taxon>
        <taxon>Bacillariophyta</taxon>
        <taxon>Coscinodiscophyceae</taxon>
        <taxon>Thalassiosirophycidae</taxon>
        <taxon>Stephanodiscales</taxon>
        <taxon>Stephanodiscaceae</taxon>
        <taxon>Cyclotella</taxon>
    </lineage>
</organism>
<dbReference type="Proteomes" id="UP001516023">
    <property type="component" value="Unassembled WGS sequence"/>
</dbReference>
<feature type="region of interest" description="Disordered" evidence="1">
    <location>
        <begin position="281"/>
        <end position="301"/>
    </location>
</feature>
<accession>A0ABD3QEW0</accession>
<evidence type="ECO:0000313" key="3">
    <source>
        <dbReference type="Proteomes" id="UP001516023"/>
    </source>
</evidence>